<dbReference type="Pfam" id="PF17960">
    <property type="entry name" value="TIG_plexin"/>
    <property type="match status" value="1"/>
</dbReference>
<protein>
    <recommendedName>
        <fullName evidence="8">Plexin-A2</fullName>
    </recommendedName>
</protein>
<accession>A0AAV8YW92</accession>
<dbReference type="Gene3D" id="2.60.40.10">
    <property type="entry name" value="Immunoglobulins"/>
    <property type="match status" value="4"/>
</dbReference>
<dbReference type="InterPro" id="IPR031148">
    <property type="entry name" value="Plexin"/>
</dbReference>
<dbReference type="InterPro" id="IPR015943">
    <property type="entry name" value="WD40/YVTN_repeat-like_dom_sf"/>
</dbReference>
<dbReference type="FunFam" id="2.60.40.10:FF:001407">
    <property type="entry name" value="Plexin A, isoform B"/>
    <property type="match status" value="1"/>
</dbReference>
<dbReference type="PANTHER" id="PTHR22625:SF70">
    <property type="entry name" value="PLEXIN A, ISOFORM A"/>
    <property type="match status" value="1"/>
</dbReference>
<dbReference type="Gene3D" id="3.30.1680.10">
    <property type="entry name" value="ligand-binding face of the semaphorins, domain 2"/>
    <property type="match status" value="1"/>
</dbReference>
<feature type="domain" description="PSI" evidence="4">
    <location>
        <begin position="346"/>
        <end position="395"/>
    </location>
</feature>
<dbReference type="GO" id="GO:0048731">
    <property type="term" value="P:system development"/>
    <property type="evidence" value="ECO:0007669"/>
    <property type="project" value="UniProtKB-ARBA"/>
</dbReference>
<dbReference type="SUPFAM" id="SSF81296">
    <property type="entry name" value="E set domains"/>
    <property type="match status" value="2"/>
</dbReference>
<keyword evidence="3" id="KW-0325">Glycoprotein</keyword>
<dbReference type="GO" id="GO:0002116">
    <property type="term" value="C:semaphorin receptor complex"/>
    <property type="evidence" value="ECO:0007669"/>
    <property type="project" value="TreeGrafter"/>
</dbReference>
<dbReference type="AlphaFoldDB" id="A0AAV8YW92"/>
<dbReference type="PANTHER" id="PTHR22625">
    <property type="entry name" value="PLEXIN"/>
    <property type="match status" value="1"/>
</dbReference>
<proteinExistence type="predicted"/>
<dbReference type="InterPro" id="IPR002165">
    <property type="entry name" value="Plexin_repeat"/>
</dbReference>
<feature type="domain" description="IPT/TIG" evidence="5">
    <location>
        <begin position="381"/>
        <end position="469"/>
    </location>
</feature>
<reference evidence="6" key="1">
    <citation type="journal article" date="2023" name="Insect Mol. Biol.">
        <title>Genome sequencing provides insights into the evolution of gene families encoding plant cell wall-degrading enzymes in longhorned beetles.</title>
        <authorList>
            <person name="Shin N.R."/>
            <person name="Okamura Y."/>
            <person name="Kirsch R."/>
            <person name="Pauchet Y."/>
        </authorList>
    </citation>
    <scope>NUCLEOTIDE SEQUENCE</scope>
    <source>
        <strain evidence="6">AMC_N1</strain>
    </source>
</reference>
<dbReference type="GO" id="GO:0048468">
    <property type="term" value="P:cell development"/>
    <property type="evidence" value="ECO:0007669"/>
    <property type="project" value="UniProtKB-ARBA"/>
</dbReference>
<evidence type="ECO:0008006" key="8">
    <source>
        <dbReference type="Google" id="ProtNLM"/>
    </source>
</evidence>
<evidence type="ECO:0000313" key="7">
    <source>
        <dbReference type="Proteomes" id="UP001162162"/>
    </source>
</evidence>
<evidence type="ECO:0000259" key="5">
    <source>
        <dbReference type="SMART" id="SM00429"/>
    </source>
</evidence>
<dbReference type="GO" id="GO:0030334">
    <property type="term" value="P:regulation of cell migration"/>
    <property type="evidence" value="ECO:0007669"/>
    <property type="project" value="TreeGrafter"/>
</dbReference>
<name>A0AAV8YW92_9CUCU</name>
<dbReference type="SMART" id="SM00423">
    <property type="entry name" value="PSI"/>
    <property type="match status" value="2"/>
</dbReference>
<dbReference type="InterPro" id="IPR013783">
    <property type="entry name" value="Ig-like_fold"/>
</dbReference>
<evidence type="ECO:0000259" key="4">
    <source>
        <dbReference type="SMART" id="SM00423"/>
    </source>
</evidence>
<dbReference type="InterPro" id="IPR016201">
    <property type="entry name" value="PSI"/>
</dbReference>
<comment type="caution">
    <text evidence="6">The sequence shown here is derived from an EMBL/GenBank/DDBJ whole genome shotgun (WGS) entry which is preliminary data.</text>
</comment>
<dbReference type="Gene3D" id="2.130.10.10">
    <property type="entry name" value="YVTN repeat-like/Quinoprotein amine dehydrogenase"/>
    <property type="match status" value="1"/>
</dbReference>
<comment type="subcellular location">
    <subcellularLocation>
        <location evidence="1">Membrane</location>
    </subcellularLocation>
</comment>
<evidence type="ECO:0000256" key="3">
    <source>
        <dbReference type="ARBA" id="ARBA00023180"/>
    </source>
</evidence>
<dbReference type="InterPro" id="IPR002909">
    <property type="entry name" value="IPT_dom"/>
</dbReference>
<feature type="domain" description="PSI" evidence="4">
    <location>
        <begin position="74"/>
        <end position="114"/>
    </location>
</feature>
<evidence type="ECO:0000313" key="6">
    <source>
        <dbReference type="EMBL" id="KAJ8955409.1"/>
    </source>
</evidence>
<dbReference type="GO" id="GO:0017154">
    <property type="term" value="F:semaphorin receptor activity"/>
    <property type="evidence" value="ECO:0007669"/>
    <property type="project" value="InterPro"/>
</dbReference>
<dbReference type="Proteomes" id="UP001162162">
    <property type="component" value="Unassembled WGS sequence"/>
</dbReference>
<dbReference type="InterPro" id="IPR041362">
    <property type="entry name" value="TIG2_plexin"/>
</dbReference>
<keyword evidence="7" id="KW-1185">Reference proteome</keyword>
<keyword evidence="2" id="KW-0472">Membrane</keyword>
<dbReference type="Pfam" id="PF18020">
    <property type="entry name" value="TIG_2"/>
    <property type="match status" value="1"/>
</dbReference>
<organism evidence="6 7">
    <name type="scientific">Aromia moschata</name>
    <dbReference type="NCBI Taxonomy" id="1265417"/>
    <lineage>
        <taxon>Eukaryota</taxon>
        <taxon>Metazoa</taxon>
        <taxon>Ecdysozoa</taxon>
        <taxon>Arthropoda</taxon>
        <taxon>Hexapoda</taxon>
        <taxon>Insecta</taxon>
        <taxon>Pterygota</taxon>
        <taxon>Neoptera</taxon>
        <taxon>Endopterygota</taxon>
        <taxon>Coleoptera</taxon>
        <taxon>Polyphaga</taxon>
        <taxon>Cucujiformia</taxon>
        <taxon>Chrysomeloidea</taxon>
        <taxon>Cerambycidae</taxon>
        <taxon>Cerambycinae</taxon>
        <taxon>Callichromatini</taxon>
        <taxon>Aromia</taxon>
    </lineage>
</organism>
<dbReference type="SMART" id="SM00429">
    <property type="entry name" value="IPT"/>
    <property type="match status" value="2"/>
</dbReference>
<gene>
    <name evidence="6" type="ORF">NQ318_003507</name>
</gene>
<sequence length="577" mass="64181">MPLMGDGLPKGLSNVVVESSTSGSEYGDLTVDENSPVNPDLHFDSQSMHLSNDRKKGSFKVTALFDVSKVKVQECTVYRNCLECLGVKDPYCGWCSLENKCSLRSDCQDAAKDPLYWISYKSGEVYDNNIRHPESTAEDYCQNGHFLCAFTALDKTLITNATRKGSGVNCTTPRTDTLPSIPPGQHHFTAKLSLLYPVRFLIFPCDWCVDGHRCTHDTAENCRNDILVTGRAGPSYRSGPAFCPTINATVGNSPEILVASGIKKAIKVKVHIIGQFIVQTRFVCQFNIEGRVTSVNAQLLGDTIYCDPMEFSYTSRAPNITATFAVIWGGSKPLDNPDNIHIVIYRCRDMADNCGICLALAEKYDCGWCQSSDRCEVKDQCEEGPELGPWEGGTNITIQGINLGKSFQDIYSGIGIAGINCQPYEHLYIKTKQIVCQVDGPGTKEYRQGPVTVKVEDYRGESKMHYRFVNPNITGISPRYGPKSGGTMLQITGNFMNAGSNIQAFLDDLPCRILSWKKAKRLFSEDRPKPSAVHNECVGHHIEKKLRMKFDKGDRYLENILFEYVEDPVVIRLNRAS</sequence>
<dbReference type="Pfam" id="PF01833">
    <property type="entry name" value="TIG"/>
    <property type="match status" value="1"/>
</dbReference>
<dbReference type="Pfam" id="PF01437">
    <property type="entry name" value="PSI"/>
    <property type="match status" value="2"/>
</dbReference>
<dbReference type="EMBL" id="JAPWTK010000038">
    <property type="protein sequence ID" value="KAJ8955409.1"/>
    <property type="molecule type" value="Genomic_DNA"/>
</dbReference>
<dbReference type="GO" id="GO:0005886">
    <property type="term" value="C:plasma membrane"/>
    <property type="evidence" value="ECO:0007669"/>
    <property type="project" value="TreeGrafter"/>
</dbReference>
<evidence type="ECO:0000256" key="1">
    <source>
        <dbReference type="ARBA" id="ARBA00004370"/>
    </source>
</evidence>
<evidence type="ECO:0000256" key="2">
    <source>
        <dbReference type="ARBA" id="ARBA00023136"/>
    </source>
</evidence>
<dbReference type="InterPro" id="IPR041019">
    <property type="entry name" value="TIG1_plexin"/>
</dbReference>
<dbReference type="InterPro" id="IPR014756">
    <property type="entry name" value="Ig_E-set"/>
</dbReference>
<feature type="domain" description="IPT/TIG" evidence="5">
    <location>
        <begin position="470"/>
        <end position="565"/>
    </location>
</feature>
<dbReference type="SUPFAM" id="SSF103575">
    <property type="entry name" value="Plexin repeat"/>
    <property type="match status" value="2"/>
</dbReference>